<keyword evidence="5" id="KW-0175">Coiled coil</keyword>
<keyword evidence="4" id="KW-0472">Membrane</keyword>
<reference evidence="8" key="1">
    <citation type="journal article" date="2011" name="Stand. Genomic Sci.">
        <title>Genome sequence of the filamentous, gliding Thiothrix nivea neotype strain (JP2(T)).</title>
        <authorList>
            <person name="Lapidus A."/>
            <person name="Nolan M."/>
            <person name="Lucas S."/>
            <person name="Glavina Del Rio T."/>
            <person name="Tice H."/>
            <person name="Cheng J.F."/>
            <person name="Tapia R."/>
            <person name="Han C."/>
            <person name="Goodwin L."/>
            <person name="Pitluck S."/>
            <person name="Liolios K."/>
            <person name="Pagani I."/>
            <person name="Ivanova N."/>
            <person name="Huntemann M."/>
            <person name="Mavromatis K."/>
            <person name="Mikhailova N."/>
            <person name="Pati A."/>
            <person name="Chen A."/>
            <person name="Palaniappan K."/>
            <person name="Land M."/>
            <person name="Brambilla E.M."/>
            <person name="Rohde M."/>
            <person name="Abt B."/>
            <person name="Verbarg S."/>
            <person name="Goker M."/>
            <person name="Bristow J."/>
            <person name="Eisen J.A."/>
            <person name="Markowitz V."/>
            <person name="Hugenholtz P."/>
            <person name="Kyrpides N.C."/>
            <person name="Klenk H.P."/>
            <person name="Woyke T."/>
        </authorList>
    </citation>
    <scope>NUCLEOTIDE SEQUENCE [LARGE SCALE GENOMIC DNA]</scope>
    <source>
        <strain evidence="8">ATCC 35100 / DSM 5205 / JP2</strain>
    </source>
</reference>
<dbReference type="GO" id="GO:0016020">
    <property type="term" value="C:membrane"/>
    <property type="evidence" value="ECO:0007669"/>
    <property type="project" value="UniProtKB-SubCell"/>
</dbReference>
<feature type="coiled-coil region" evidence="5">
    <location>
        <begin position="105"/>
        <end position="132"/>
    </location>
</feature>
<evidence type="ECO:0000256" key="2">
    <source>
        <dbReference type="ARBA" id="ARBA00022692"/>
    </source>
</evidence>
<evidence type="ECO:0008006" key="9">
    <source>
        <dbReference type="Google" id="ProtNLM"/>
    </source>
</evidence>
<protein>
    <recommendedName>
        <fullName evidence="9">GTPase</fullName>
    </recommendedName>
</protein>
<feature type="region of interest" description="Disordered" evidence="6">
    <location>
        <begin position="1"/>
        <end position="28"/>
    </location>
</feature>
<dbReference type="RefSeq" id="WP_002710647.1">
    <property type="nucleotide sequence ID" value="NZ_JH651384.1"/>
</dbReference>
<evidence type="ECO:0000256" key="4">
    <source>
        <dbReference type="ARBA" id="ARBA00023136"/>
    </source>
</evidence>
<gene>
    <name evidence="7" type="ORF">Thini_4297</name>
</gene>
<keyword evidence="3" id="KW-1133">Transmembrane helix</keyword>
<dbReference type="AlphaFoldDB" id="A0A656HN60"/>
<comment type="subcellular location">
    <subcellularLocation>
        <location evidence="1">Membrane</location>
        <topology evidence="1">Multi-pass membrane protein</topology>
    </subcellularLocation>
</comment>
<evidence type="ECO:0000256" key="3">
    <source>
        <dbReference type="ARBA" id="ARBA00022989"/>
    </source>
</evidence>
<keyword evidence="8" id="KW-1185">Reference proteome</keyword>
<name>A0A656HN60_THINJ</name>
<evidence type="ECO:0000256" key="5">
    <source>
        <dbReference type="SAM" id="Coils"/>
    </source>
</evidence>
<proteinExistence type="predicted"/>
<dbReference type="EMBL" id="JH651384">
    <property type="protein sequence ID" value="EIJ36779.1"/>
    <property type="molecule type" value="Genomic_DNA"/>
</dbReference>
<keyword evidence="2" id="KW-0812">Transmembrane</keyword>
<sequence length="282" mass="30938">MSDEKNKSPTVSAEDSAVRRKKPTLSQQVKEQAEKIEALVVRLQQKELELISLNQQSRLIDELSLKLQKTEQVIKAKTAQTQAQDQTIEALRRQLMENGQQVTGAHEQAALIDELTTRLQEVEIKLAATSLQNKHMVAQGVVKTHIIAGMALGLLPAPLFDIAALTGTQVNLLRSLSRHYGVDFDEKVGKAVLASLIGGSVPVVTVVSLSSFAKLIPGIGTLGGGISMTVLSGAMTYATGQVFIRHFEAGGTFRNFDAKHWRTFFREQLEEGKIQIKSKLER</sequence>
<dbReference type="InterPro" id="IPR021147">
    <property type="entry name" value="DUF697"/>
</dbReference>
<evidence type="ECO:0000256" key="1">
    <source>
        <dbReference type="ARBA" id="ARBA00004141"/>
    </source>
</evidence>
<evidence type="ECO:0000313" key="8">
    <source>
        <dbReference type="Proteomes" id="UP000005317"/>
    </source>
</evidence>
<dbReference type="OrthoDB" id="980719at2"/>
<dbReference type="Pfam" id="PF05128">
    <property type="entry name" value="DUF697"/>
    <property type="match status" value="1"/>
</dbReference>
<evidence type="ECO:0000256" key="6">
    <source>
        <dbReference type="SAM" id="MobiDB-lite"/>
    </source>
</evidence>
<accession>A0A656HN60</accession>
<dbReference type="Proteomes" id="UP000005317">
    <property type="component" value="Unassembled WGS sequence"/>
</dbReference>
<evidence type="ECO:0000313" key="7">
    <source>
        <dbReference type="EMBL" id="EIJ36779.1"/>
    </source>
</evidence>
<organism evidence="7 8">
    <name type="scientific">Thiothrix nivea (strain ATCC 35100 / DSM 5205 / JP2)</name>
    <dbReference type="NCBI Taxonomy" id="870187"/>
    <lineage>
        <taxon>Bacteria</taxon>
        <taxon>Pseudomonadati</taxon>
        <taxon>Pseudomonadota</taxon>
        <taxon>Gammaproteobacteria</taxon>
        <taxon>Thiotrichales</taxon>
        <taxon>Thiotrichaceae</taxon>
        <taxon>Thiothrix</taxon>
    </lineage>
</organism>